<dbReference type="RefSeq" id="WP_284194888.1">
    <property type="nucleotide sequence ID" value="NZ_BSOG01000001.1"/>
</dbReference>
<keyword evidence="3" id="KW-1185">Reference proteome</keyword>
<dbReference type="Gene3D" id="3.90.1340.10">
    <property type="entry name" value="Phage tail collar domain"/>
    <property type="match status" value="1"/>
</dbReference>
<feature type="domain" description="Phage tail collar" evidence="1">
    <location>
        <begin position="6"/>
        <end position="62"/>
    </location>
</feature>
<dbReference type="Pfam" id="PF07484">
    <property type="entry name" value="Collar"/>
    <property type="match status" value="1"/>
</dbReference>
<proteinExistence type="predicted"/>
<gene>
    <name evidence="2" type="ORF">GCM10007907_05360</name>
</gene>
<accession>A0ABQ5YDX1</accession>
<evidence type="ECO:0000313" key="2">
    <source>
        <dbReference type="EMBL" id="GLR11746.1"/>
    </source>
</evidence>
<dbReference type="Proteomes" id="UP001156706">
    <property type="component" value="Unassembled WGS sequence"/>
</dbReference>
<name>A0ABQ5YDX1_9NEIS</name>
<dbReference type="SUPFAM" id="SSF88874">
    <property type="entry name" value="Receptor-binding domain of short tail fibre protein gp12"/>
    <property type="match status" value="1"/>
</dbReference>
<dbReference type="InterPro" id="IPR011083">
    <property type="entry name" value="Phage_tail_collar_dom"/>
</dbReference>
<reference evidence="3" key="1">
    <citation type="journal article" date="2019" name="Int. J. Syst. Evol. Microbiol.">
        <title>The Global Catalogue of Microorganisms (GCM) 10K type strain sequencing project: providing services to taxonomists for standard genome sequencing and annotation.</title>
        <authorList>
            <consortium name="The Broad Institute Genomics Platform"/>
            <consortium name="The Broad Institute Genome Sequencing Center for Infectious Disease"/>
            <person name="Wu L."/>
            <person name="Ma J."/>
        </authorList>
    </citation>
    <scope>NUCLEOTIDE SEQUENCE [LARGE SCALE GENOMIC DNA]</scope>
    <source>
        <strain evidence="3">NBRC 110044</strain>
    </source>
</reference>
<evidence type="ECO:0000259" key="1">
    <source>
        <dbReference type="Pfam" id="PF07484"/>
    </source>
</evidence>
<dbReference type="EMBL" id="BSOG01000001">
    <property type="protein sequence ID" value="GLR11746.1"/>
    <property type="molecule type" value="Genomic_DNA"/>
</dbReference>
<comment type="caution">
    <text evidence="2">The sequence shown here is derived from an EMBL/GenBank/DDBJ whole genome shotgun (WGS) entry which is preliminary data.</text>
</comment>
<organism evidence="2 3">
    <name type="scientific">Chitinimonas prasina</name>
    <dbReference type="NCBI Taxonomy" id="1434937"/>
    <lineage>
        <taxon>Bacteria</taxon>
        <taxon>Pseudomonadati</taxon>
        <taxon>Pseudomonadota</taxon>
        <taxon>Betaproteobacteria</taxon>
        <taxon>Neisseriales</taxon>
        <taxon>Chitinibacteraceae</taxon>
        <taxon>Chitinimonas</taxon>
    </lineage>
</organism>
<sequence>MDPILGQIILWPVPWVPQGWALCDGTLVSISQNQALFALIGVTYGGNGTTTFALPDLRSKVPVGTQNMTTVGQIGGAASATVVATGSGSVMIGVNNLPAHTHTATFTPGGGSSNVDIAIPVDATNNADNNTPGNTLVLGKGLTGNTPAKVYSSAASNATLKPFSVSVPAGGGTVANANTGGGQALPVSVNVPVTVPIVPPFVTLNYIIATSGIFPSRP</sequence>
<protein>
    <submittedName>
        <fullName evidence="2">Tail Collar domain-containing protein</fullName>
    </submittedName>
</protein>
<evidence type="ECO:0000313" key="3">
    <source>
        <dbReference type="Proteomes" id="UP001156706"/>
    </source>
</evidence>
<dbReference type="InterPro" id="IPR037053">
    <property type="entry name" value="Phage_tail_collar_dom_sf"/>
</dbReference>